<evidence type="ECO:0000259" key="1">
    <source>
        <dbReference type="PROSITE" id="PS51166"/>
    </source>
</evidence>
<dbReference type="CAZy" id="CBM20">
    <property type="family name" value="Carbohydrate-Binding Module Family 20"/>
</dbReference>
<dbReference type="CDD" id="cd05467">
    <property type="entry name" value="CBM20"/>
    <property type="match status" value="1"/>
</dbReference>
<protein>
    <submittedName>
        <fullName evidence="2">Carbohydrate-binding module family 20 protein</fullName>
    </submittedName>
</protein>
<dbReference type="Pfam" id="PF00686">
    <property type="entry name" value="CBM_20"/>
    <property type="match status" value="1"/>
</dbReference>
<dbReference type="KEGG" id="mis:MICPUN_76840"/>
<proteinExistence type="predicted"/>
<dbReference type="OrthoDB" id="512712at2759"/>
<dbReference type="SUPFAM" id="SSF49452">
    <property type="entry name" value="Starch-binding domain-like"/>
    <property type="match status" value="1"/>
</dbReference>
<dbReference type="InterPro" id="IPR013784">
    <property type="entry name" value="Carb-bd-like_fold"/>
</dbReference>
<feature type="non-terminal residue" evidence="2">
    <location>
        <position position="1"/>
    </location>
</feature>
<dbReference type="InterPro" id="IPR002044">
    <property type="entry name" value="CBM20"/>
</dbReference>
<dbReference type="GO" id="GO:2001070">
    <property type="term" value="F:starch binding"/>
    <property type="evidence" value="ECO:0007669"/>
    <property type="project" value="InterPro"/>
</dbReference>
<dbReference type="Gene3D" id="2.60.40.10">
    <property type="entry name" value="Immunoglobulins"/>
    <property type="match status" value="1"/>
</dbReference>
<dbReference type="GeneID" id="8241728"/>
<feature type="non-terminal residue" evidence="2">
    <location>
        <position position="93"/>
    </location>
</feature>
<dbReference type="Proteomes" id="UP000002009">
    <property type="component" value="Chromosome 3"/>
</dbReference>
<organism evidence="2 3">
    <name type="scientific">Micromonas commoda (strain RCC299 / NOUM17 / CCMP2709)</name>
    <name type="common">Picoplanktonic green alga</name>
    <dbReference type="NCBI Taxonomy" id="296587"/>
    <lineage>
        <taxon>Eukaryota</taxon>
        <taxon>Viridiplantae</taxon>
        <taxon>Chlorophyta</taxon>
        <taxon>Mamiellophyceae</taxon>
        <taxon>Mamiellales</taxon>
        <taxon>Mamiellaceae</taxon>
        <taxon>Micromonas</taxon>
    </lineage>
</organism>
<dbReference type="PANTHER" id="PTHR15048:SF0">
    <property type="entry name" value="STARCH-BINDING DOMAIN-CONTAINING PROTEIN 1"/>
    <property type="match status" value="1"/>
</dbReference>
<name>C1E1T4_MICCC</name>
<keyword evidence="3" id="KW-1185">Reference proteome</keyword>
<dbReference type="EMBL" id="CP001324">
    <property type="protein sequence ID" value="ACO61795.1"/>
    <property type="molecule type" value="Genomic_DNA"/>
</dbReference>
<accession>C1E1T4</accession>
<evidence type="ECO:0000313" key="2">
    <source>
        <dbReference type="EMBL" id="ACO61795.1"/>
    </source>
</evidence>
<dbReference type="SMART" id="SM01065">
    <property type="entry name" value="CBM_2"/>
    <property type="match status" value="1"/>
</dbReference>
<dbReference type="PANTHER" id="PTHR15048">
    <property type="entry name" value="STARCH-BINDING DOMAIN-CONTAINING PROTEIN 1"/>
    <property type="match status" value="1"/>
</dbReference>
<sequence length="93" mass="10300">IRDDGSSTSNVVEFNVVAHLTVGEHLVLVGNVAELGGWKVDVGRRMTWSEGDVWKTSISIPNAEASVEFKFVRYNDNNGVLTWQEGDNYACEL</sequence>
<dbReference type="PROSITE" id="PS51166">
    <property type="entry name" value="CBM20"/>
    <property type="match status" value="1"/>
</dbReference>
<dbReference type="AlphaFoldDB" id="C1E1T4"/>
<dbReference type="InterPro" id="IPR013783">
    <property type="entry name" value="Ig-like_fold"/>
</dbReference>
<dbReference type="OMA" id="DNYACEL"/>
<gene>
    <name evidence="2" type="ORF">MICPUN_76840</name>
</gene>
<dbReference type="InParanoid" id="C1E1T4"/>
<reference evidence="2 3" key="1">
    <citation type="journal article" date="2009" name="Science">
        <title>Green evolution and dynamic adaptations revealed by genomes of the marine picoeukaryotes Micromonas.</title>
        <authorList>
            <person name="Worden A.Z."/>
            <person name="Lee J.H."/>
            <person name="Mock T."/>
            <person name="Rouze P."/>
            <person name="Simmons M.P."/>
            <person name="Aerts A.L."/>
            <person name="Allen A.E."/>
            <person name="Cuvelier M.L."/>
            <person name="Derelle E."/>
            <person name="Everett M.V."/>
            <person name="Foulon E."/>
            <person name="Grimwood J."/>
            <person name="Gundlach H."/>
            <person name="Henrissat B."/>
            <person name="Napoli C."/>
            <person name="McDonald S.M."/>
            <person name="Parker M.S."/>
            <person name="Rombauts S."/>
            <person name="Salamov A."/>
            <person name="Von Dassow P."/>
            <person name="Badger J.H."/>
            <person name="Coutinho P.M."/>
            <person name="Demir E."/>
            <person name="Dubchak I."/>
            <person name="Gentemann C."/>
            <person name="Eikrem W."/>
            <person name="Gready J.E."/>
            <person name="John U."/>
            <person name="Lanier W."/>
            <person name="Lindquist E.A."/>
            <person name="Lucas S."/>
            <person name="Mayer K.F."/>
            <person name="Moreau H."/>
            <person name="Not F."/>
            <person name="Otillar R."/>
            <person name="Panaud O."/>
            <person name="Pangilinan J."/>
            <person name="Paulsen I."/>
            <person name="Piegu B."/>
            <person name="Poliakov A."/>
            <person name="Robbens S."/>
            <person name="Schmutz J."/>
            <person name="Toulza E."/>
            <person name="Wyss T."/>
            <person name="Zelensky A."/>
            <person name="Zhou K."/>
            <person name="Armbrust E.V."/>
            <person name="Bhattacharya D."/>
            <person name="Goodenough U.W."/>
            <person name="Van de Peer Y."/>
            <person name="Grigoriev I.V."/>
        </authorList>
    </citation>
    <scope>NUCLEOTIDE SEQUENCE [LARGE SCALE GENOMIC DNA]</scope>
    <source>
        <strain evidence="3">RCC299 / NOUM17</strain>
    </source>
</reference>
<feature type="domain" description="CBM20" evidence="1">
    <location>
        <begin position="4"/>
        <end position="93"/>
    </location>
</feature>
<dbReference type="RefSeq" id="XP_002500537.1">
    <property type="nucleotide sequence ID" value="XM_002500491.1"/>
</dbReference>
<evidence type="ECO:0000313" key="3">
    <source>
        <dbReference type="Proteomes" id="UP000002009"/>
    </source>
</evidence>
<dbReference type="GO" id="GO:0016020">
    <property type="term" value="C:membrane"/>
    <property type="evidence" value="ECO:0007669"/>
    <property type="project" value="TreeGrafter"/>
</dbReference>